<protein>
    <recommendedName>
        <fullName evidence="3">Phage head-tail adaptor</fullName>
    </recommendedName>
</protein>
<dbReference type="EMBL" id="CAIT01000007">
    <property type="protein sequence ID" value="CCH54482.1"/>
    <property type="molecule type" value="Genomic_DNA"/>
</dbReference>
<name>I2GKQ6_9BACT</name>
<keyword evidence="2" id="KW-1185">Reference proteome</keyword>
<organism evidence="1 2">
    <name type="scientific">Fibrisoma limi BUZ 3</name>
    <dbReference type="NCBI Taxonomy" id="1185876"/>
    <lineage>
        <taxon>Bacteria</taxon>
        <taxon>Pseudomonadati</taxon>
        <taxon>Bacteroidota</taxon>
        <taxon>Cytophagia</taxon>
        <taxon>Cytophagales</taxon>
        <taxon>Spirosomataceae</taxon>
        <taxon>Fibrisoma</taxon>
    </lineage>
</organism>
<dbReference type="InterPro" id="IPR008767">
    <property type="entry name" value="Phage_SPP1_head-tail_adaptor"/>
</dbReference>
<reference evidence="1 2" key="1">
    <citation type="journal article" date="2012" name="J. Bacteriol.">
        <title>Genome Sequence of the Filamentous Bacterium Fibrisoma limi BUZ 3T.</title>
        <authorList>
            <person name="Filippini M."/>
            <person name="Qi W."/>
            <person name="Jaenicke S."/>
            <person name="Goesmann A."/>
            <person name="Smits T.H."/>
            <person name="Bagheri H.C."/>
        </authorList>
    </citation>
    <scope>NUCLEOTIDE SEQUENCE [LARGE SCALE GENOMIC DNA]</scope>
    <source>
        <strain evidence="2">BUZ 3T</strain>
    </source>
</reference>
<sequence>MMKKKLQSGDLDRTAHFYHQQTLKDNGGDYLNALDNDPYASVPAARLSSRGDEKELLNRPTEVGVETFAIRYRDDVRATDQMKIDGVVYNVTFVTEGEGRRQWTLITAKRKD</sequence>
<dbReference type="STRING" id="1185876.BN8_03657"/>
<proteinExistence type="predicted"/>
<dbReference type="OrthoDB" id="7998779at2"/>
<evidence type="ECO:0008006" key="3">
    <source>
        <dbReference type="Google" id="ProtNLM"/>
    </source>
</evidence>
<gene>
    <name evidence="1" type="ORF">BN8_03657</name>
</gene>
<dbReference type="Proteomes" id="UP000009309">
    <property type="component" value="Unassembled WGS sequence"/>
</dbReference>
<evidence type="ECO:0000313" key="2">
    <source>
        <dbReference type="Proteomes" id="UP000009309"/>
    </source>
</evidence>
<dbReference type="InterPro" id="IPR038666">
    <property type="entry name" value="SSP1_head-tail_sf"/>
</dbReference>
<evidence type="ECO:0000313" key="1">
    <source>
        <dbReference type="EMBL" id="CCH54482.1"/>
    </source>
</evidence>
<dbReference type="Gene3D" id="2.40.10.270">
    <property type="entry name" value="Bacteriophage SPP1 head-tail adaptor protein"/>
    <property type="match status" value="1"/>
</dbReference>
<dbReference type="NCBIfam" id="TIGR01563">
    <property type="entry name" value="gp16_SPP1"/>
    <property type="match status" value="1"/>
</dbReference>
<comment type="caution">
    <text evidence="1">The sequence shown here is derived from an EMBL/GenBank/DDBJ whole genome shotgun (WGS) entry which is preliminary data.</text>
</comment>
<accession>I2GKQ6</accession>
<dbReference type="AlphaFoldDB" id="I2GKQ6"/>
<dbReference type="Pfam" id="PF05521">
    <property type="entry name" value="Phage_HCP"/>
    <property type="match status" value="1"/>
</dbReference>